<dbReference type="Proteomes" id="UP000031668">
    <property type="component" value="Unassembled WGS sequence"/>
</dbReference>
<keyword evidence="1" id="KW-0732">Signal</keyword>
<proteinExistence type="predicted"/>
<dbReference type="EMBL" id="JWZT01001748">
    <property type="protein sequence ID" value="KII71489.1"/>
    <property type="molecule type" value="Genomic_DNA"/>
</dbReference>
<keyword evidence="3" id="KW-1185">Reference proteome</keyword>
<sequence length="239" mass="28564">MQEFFWLNCVLLQLIEYVHLFFHSKNIDICNATVKSLGQHLIRELQAALQTNTGCEYTNFETRLTDVVSKNALSSSDRRRFTQRLVRDLFDGDTCGMKKQLSDYFMSAEYHVIAWWFRGSATITDRIFEFHCEVDAARRDLARYRRIIEDPDKLWMLEHLIIYALRNQVDMTITKKEFIRKVFLATEDYKWWPQNRFYPKMVECMSRMFESYARDLSEMKQDEVIHALPLAQTSNVRHS</sequence>
<feature type="signal peptide" evidence="1">
    <location>
        <begin position="1"/>
        <end position="20"/>
    </location>
</feature>
<protein>
    <submittedName>
        <fullName evidence="2">Uncharacterized protein</fullName>
    </submittedName>
</protein>
<gene>
    <name evidence="2" type="ORF">RF11_04034</name>
</gene>
<evidence type="ECO:0000256" key="1">
    <source>
        <dbReference type="SAM" id="SignalP"/>
    </source>
</evidence>
<evidence type="ECO:0000313" key="3">
    <source>
        <dbReference type="Proteomes" id="UP000031668"/>
    </source>
</evidence>
<organism evidence="2 3">
    <name type="scientific">Thelohanellus kitauei</name>
    <name type="common">Myxosporean</name>
    <dbReference type="NCBI Taxonomy" id="669202"/>
    <lineage>
        <taxon>Eukaryota</taxon>
        <taxon>Metazoa</taxon>
        <taxon>Cnidaria</taxon>
        <taxon>Myxozoa</taxon>
        <taxon>Myxosporea</taxon>
        <taxon>Bivalvulida</taxon>
        <taxon>Platysporina</taxon>
        <taxon>Myxobolidae</taxon>
        <taxon>Thelohanellus</taxon>
    </lineage>
</organism>
<comment type="caution">
    <text evidence="2">The sequence shown here is derived from an EMBL/GenBank/DDBJ whole genome shotgun (WGS) entry which is preliminary data.</text>
</comment>
<dbReference type="AlphaFoldDB" id="A0A0C2J114"/>
<name>A0A0C2J114_THEKT</name>
<feature type="chain" id="PRO_5002150966" evidence="1">
    <location>
        <begin position="21"/>
        <end position="239"/>
    </location>
</feature>
<evidence type="ECO:0000313" key="2">
    <source>
        <dbReference type="EMBL" id="KII71489.1"/>
    </source>
</evidence>
<reference evidence="2 3" key="1">
    <citation type="journal article" date="2014" name="Genome Biol. Evol.">
        <title>The genome of the myxosporean Thelohanellus kitauei shows adaptations to nutrient acquisition within its fish host.</title>
        <authorList>
            <person name="Yang Y."/>
            <person name="Xiong J."/>
            <person name="Zhou Z."/>
            <person name="Huo F."/>
            <person name="Miao W."/>
            <person name="Ran C."/>
            <person name="Liu Y."/>
            <person name="Zhang J."/>
            <person name="Feng J."/>
            <person name="Wang M."/>
            <person name="Wang M."/>
            <person name="Wang L."/>
            <person name="Yao B."/>
        </authorList>
    </citation>
    <scope>NUCLEOTIDE SEQUENCE [LARGE SCALE GENOMIC DNA]</scope>
    <source>
        <strain evidence="2">Wuqing</strain>
    </source>
</reference>
<accession>A0A0C2J114</accession>